<accession>D7FPU7</accession>
<dbReference type="InterPro" id="IPR022796">
    <property type="entry name" value="Chloroa_b-bind"/>
</dbReference>
<keyword evidence="12" id="KW-1185">Reference proteome</keyword>
<dbReference type="OMA" id="WADKPLI"/>
<evidence type="ECO:0000256" key="9">
    <source>
        <dbReference type="PIRSR" id="PIRSR601344-1"/>
    </source>
</evidence>
<dbReference type="EMBL" id="FN649738">
    <property type="protein sequence ID" value="CBJ30554.1"/>
    <property type="molecule type" value="Genomic_DNA"/>
</dbReference>
<evidence type="ECO:0000256" key="1">
    <source>
        <dbReference type="ARBA" id="ARBA00004022"/>
    </source>
</evidence>
<dbReference type="EMBL" id="FN648374">
    <property type="protein sequence ID" value="CBJ30554.1"/>
    <property type="molecule type" value="Genomic_DNA"/>
</dbReference>
<keyword evidence="5" id="KW-0150">Chloroplast</keyword>
<dbReference type="GO" id="GO:0016020">
    <property type="term" value="C:membrane"/>
    <property type="evidence" value="ECO:0007669"/>
    <property type="project" value="InterPro"/>
</dbReference>
<dbReference type="OrthoDB" id="423598at2759"/>
<evidence type="ECO:0000256" key="7">
    <source>
        <dbReference type="ARBA" id="ARBA00022640"/>
    </source>
</evidence>
<feature type="binding site" evidence="9">
    <location>
        <position position="97"/>
    </location>
    <ligand>
        <name>chlorophyll a</name>
        <dbReference type="ChEBI" id="CHEBI:58416"/>
        <label>1</label>
    </ligand>
</feature>
<feature type="chain" id="PRO_5003095381" evidence="10">
    <location>
        <begin position="17"/>
        <end position="272"/>
    </location>
</feature>
<dbReference type="Gene3D" id="1.10.3460.10">
    <property type="entry name" value="Chlorophyll a/b binding protein domain"/>
    <property type="match status" value="1"/>
</dbReference>
<organism evidence="11 12">
    <name type="scientific">Ectocarpus siliculosus</name>
    <name type="common">Brown alga</name>
    <name type="synonym">Conferva siliculosa</name>
    <dbReference type="NCBI Taxonomy" id="2880"/>
    <lineage>
        <taxon>Eukaryota</taxon>
        <taxon>Sar</taxon>
        <taxon>Stramenopiles</taxon>
        <taxon>Ochrophyta</taxon>
        <taxon>PX clade</taxon>
        <taxon>Phaeophyceae</taxon>
        <taxon>Ectocarpales</taxon>
        <taxon>Ectocarpaceae</taxon>
        <taxon>Ectocarpus</taxon>
    </lineage>
</organism>
<feature type="binding site" description="axial binding residue" evidence="9">
    <location>
        <position position="99"/>
    </location>
    <ligand>
        <name>chlorophyll b</name>
        <dbReference type="ChEBI" id="CHEBI:61721"/>
        <label>1</label>
    </ligand>
    <ligandPart>
        <name>Mg</name>
        <dbReference type="ChEBI" id="CHEBI:25107"/>
    </ligandPart>
</feature>
<feature type="binding site" evidence="9">
    <location>
        <position position="254"/>
    </location>
    <ligand>
        <name>chlorophyll a</name>
        <dbReference type="ChEBI" id="CHEBI:58416"/>
        <label>1</label>
    </ligand>
</feature>
<dbReference type="SUPFAM" id="SSF103511">
    <property type="entry name" value="Chlorophyll a-b binding protein"/>
    <property type="match status" value="1"/>
</dbReference>
<dbReference type="AlphaFoldDB" id="D7FPU7"/>
<sequence>MKSAVMAAACVSSASAFVAPSLVSSRVASSAPKTTMMAEVPGSWWTPSDGTKSVALPWADKPLIGDGDMVGDAGFDPLNLANGPADLVWLRTAELKHGRICMLACVGMVAPELVQHPVGFSGFEFAPEFTQMNAFAALSSVPRLGLAQIVILCSLIEVASFTGNLTEKYLYEDDLTKLELKNKSLGKTDYLAGAAKIAPVTENKDQVFEDTVIPGDLGFDPLGLAANGINPDYALAELKHARLAMIGFLGMAVQQAVDPNGGVLEQFMNWAS</sequence>
<comment type="subunit">
    <text evidence="4">The LHC complex of chromophytic algae is composed of fucoxanthin, chlorophyll A and C bound non-covalently by fucoxanthin chlorophyll proteins (FCPs). The ratio of pigments in this LHC is; fucoxanthin: chlorophyll C: chlorophyll A; (0.6-1): (0.1-0.3): (1).</text>
</comment>
<evidence type="ECO:0000256" key="2">
    <source>
        <dbReference type="ARBA" id="ARBA00004229"/>
    </source>
</evidence>
<keyword evidence="9" id="KW-0157">Chromophore</keyword>
<evidence type="ECO:0000256" key="6">
    <source>
        <dbReference type="ARBA" id="ARBA00022531"/>
    </source>
</evidence>
<evidence type="ECO:0000256" key="10">
    <source>
        <dbReference type="SAM" id="SignalP"/>
    </source>
</evidence>
<evidence type="ECO:0000256" key="8">
    <source>
        <dbReference type="ARBA" id="ARBA00023243"/>
    </source>
</evidence>
<dbReference type="GO" id="GO:0030076">
    <property type="term" value="C:light-harvesting complex"/>
    <property type="evidence" value="ECO:0007669"/>
    <property type="project" value="UniProtKB-KW"/>
</dbReference>
<gene>
    <name evidence="11" type="primary">LHCP28</name>
    <name evidence="11" type="ORF">Esi_0199_0054</name>
</gene>
<dbReference type="Pfam" id="PF00504">
    <property type="entry name" value="Chloroa_b-bind"/>
    <property type="match status" value="1"/>
</dbReference>
<reference evidence="11 12" key="1">
    <citation type="journal article" date="2010" name="Nature">
        <title>The Ectocarpus genome and the independent evolution of multicellularity in brown algae.</title>
        <authorList>
            <person name="Cock J.M."/>
            <person name="Sterck L."/>
            <person name="Rouze P."/>
            <person name="Scornet D."/>
            <person name="Allen A.E."/>
            <person name="Amoutzias G."/>
            <person name="Anthouard V."/>
            <person name="Artiguenave F."/>
            <person name="Aury J.M."/>
            <person name="Badger J.H."/>
            <person name="Beszteri B."/>
            <person name="Billiau K."/>
            <person name="Bonnet E."/>
            <person name="Bothwell J.H."/>
            <person name="Bowler C."/>
            <person name="Boyen C."/>
            <person name="Brownlee C."/>
            <person name="Carrano C.J."/>
            <person name="Charrier B."/>
            <person name="Cho G.Y."/>
            <person name="Coelho S.M."/>
            <person name="Collen J."/>
            <person name="Corre E."/>
            <person name="Da Silva C."/>
            <person name="Delage L."/>
            <person name="Delaroque N."/>
            <person name="Dittami S.M."/>
            <person name="Doulbeau S."/>
            <person name="Elias M."/>
            <person name="Farnham G."/>
            <person name="Gachon C.M."/>
            <person name="Gschloessl B."/>
            <person name="Heesch S."/>
            <person name="Jabbari K."/>
            <person name="Jubin C."/>
            <person name="Kawai H."/>
            <person name="Kimura K."/>
            <person name="Kloareg B."/>
            <person name="Kupper F.C."/>
            <person name="Lang D."/>
            <person name="Le Bail A."/>
            <person name="Leblanc C."/>
            <person name="Lerouge P."/>
            <person name="Lohr M."/>
            <person name="Lopez P.J."/>
            <person name="Martens C."/>
            <person name="Maumus F."/>
            <person name="Michel G."/>
            <person name="Miranda-Saavedra D."/>
            <person name="Morales J."/>
            <person name="Moreau H."/>
            <person name="Motomura T."/>
            <person name="Nagasato C."/>
            <person name="Napoli C.A."/>
            <person name="Nelson D.R."/>
            <person name="Nyvall-Collen P."/>
            <person name="Peters A.F."/>
            <person name="Pommier C."/>
            <person name="Potin P."/>
            <person name="Poulain J."/>
            <person name="Quesneville H."/>
            <person name="Read B."/>
            <person name="Rensing S.A."/>
            <person name="Ritter A."/>
            <person name="Rousvoal S."/>
            <person name="Samanta M."/>
            <person name="Samson G."/>
            <person name="Schroeder D.C."/>
            <person name="Segurens B."/>
            <person name="Strittmatter M."/>
            <person name="Tonon T."/>
            <person name="Tregear J.W."/>
            <person name="Valentin K."/>
            <person name="von Dassow P."/>
            <person name="Yamagishi T."/>
            <person name="Van de Peer Y."/>
            <person name="Wincker P."/>
        </authorList>
    </citation>
    <scope>NUCLEOTIDE SEQUENCE [LARGE SCALE GENOMIC DNA]</scope>
    <source>
        <strain evidence="12">Ec32 / CCAP1310/4</strain>
    </source>
</reference>
<dbReference type="GO" id="GO:0009507">
    <property type="term" value="C:chloroplast"/>
    <property type="evidence" value="ECO:0007669"/>
    <property type="project" value="UniProtKB-SubCell"/>
</dbReference>
<keyword evidence="10" id="KW-0732">Signal</keyword>
<comment type="function">
    <text evidence="1">The light-harvesting complex (LHC) functions as a light receptor, it captures and delivers excitation energy to photosystems with which it is closely associated. Energy is transferred from the carotenoid and chlorophyll C (or B) to chlorophyll A and the photosynthetic reaction centers where it is used to synthesize ATP and reducing power.</text>
</comment>
<name>D7FPU7_ECTSI</name>
<protein>
    <submittedName>
        <fullName evidence="11">Light harvesting complex protein</fullName>
    </submittedName>
</protein>
<evidence type="ECO:0000313" key="11">
    <source>
        <dbReference type="EMBL" id="CBJ30554.1"/>
    </source>
</evidence>
<keyword evidence="6" id="KW-0602">Photosynthesis</keyword>
<evidence type="ECO:0000256" key="3">
    <source>
        <dbReference type="ARBA" id="ARBA00005933"/>
    </source>
</evidence>
<feature type="binding site" evidence="9">
    <location>
        <position position="94"/>
    </location>
    <ligand>
        <name>chlorophyll a</name>
        <dbReference type="ChEBI" id="CHEBI:58416"/>
        <label>1</label>
    </ligand>
</feature>
<dbReference type="InterPro" id="IPR001344">
    <property type="entry name" value="Chloro_AB-bd_pln"/>
</dbReference>
<comment type="similarity">
    <text evidence="3">Belongs to the fucoxanthin chlorophyll protein family.</text>
</comment>
<dbReference type="InParanoid" id="D7FPU7"/>
<feature type="binding site" evidence="9">
    <location>
        <position position="242"/>
    </location>
    <ligand>
        <name>chlorophyll a</name>
        <dbReference type="ChEBI" id="CHEBI:58416"/>
        <label>1</label>
    </ligand>
</feature>
<comment type="subcellular location">
    <subcellularLocation>
        <location evidence="2">Plastid</location>
        <location evidence="2">Chloroplast</location>
    </subcellularLocation>
</comment>
<proteinExistence type="inferred from homology"/>
<keyword evidence="7" id="KW-0934">Plastid</keyword>
<dbReference type="Proteomes" id="UP000002630">
    <property type="component" value="Linkage Group LG13"/>
</dbReference>
<evidence type="ECO:0000313" key="12">
    <source>
        <dbReference type="Proteomes" id="UP000002630"/>
    </source>
</evidence>
<keyword evidence="9" id="KW-0148">Chlorophyll</keyword>
<evidence type="ECO:0000256" key="5">
    <source>
        <dbReference type="ARBA" id="ARBA00022528"/>
    </source>
</evidence>
<feature type="binding site" evidence="9">
    <location>
        <position position="237"/>
    </location>
    <ligand>
        <name>chlorophyll a</name>
        <dbReference type="ChEBI" id="CHEBI:58416"/>
        <label>1</label>
    </ligand>
</feature>
<feature type="signal peptide" evidence="10">
    <location>
        <begin position="1"/>
        <end position="16"/>
    </location>
</feature>
<evidence type="ECO:0000256" key="4">
    <source>
        <dbReference type="ARBA" id="ARBA00011623"/>
    </source>
</evidence>
<keyword evidence="8" id="KW-0437">Light-harvesting polypeptide</keyword>
<dbReference type="GO" id="GO:0016168">
    <property type="term" value="F:chlorophyll binding"/>
    <property type="evidence" value="ECO:0007669"/>
    <property type="project" value="UniProtKB-KW"/>
</dbReference>
<dbReference type="GO" id="GO:0009765">
    <property type="term" value="P:photosynthesis, light harvesting"/>
    <property type="evidence" value="ECO:0007669"/>
    <property type="project" value="InterPro"/>
</dbReference>
<dbReference type="STRING" id="2880.D7FPU7"/>
<dbReference type="PANTHER" id="PTHR21649">
    <property type="entry name" value="CHLOROPHYLL A/B BINDING PROTEIN"/>
    <property type="match status" value="1"/>
</dbReference>
<feature type="binding site" evidence="9">
    <location>
        <position position="160"/>
    </location>
    <ligand>
        <name>chlorophyll b</name>
        <dbReference type="ChEBI" id="CHEBI:61721"/>
        <label>3</label>
    </ligand>
</feature>